<dbReference type="AlphaFoldDB" id="K0TB20"/>
<evidence type="ECO:0000256" key="1">
    <source>
        <dbReference type="SAM" id="MobiDB-lite"/>
    </source>
</evidence>
<sequence length="233" mass="25157">MARRTGLRNRSTSPLITTHRAVDSESEDSGGHEDVRSSKQAVWRIASLDDEHDTGGSRKGHGRQRRASETAGSTRLKSAEGRAGRVRQRSGGRGEGTAGTAASGDPDGLGRPRAEVPFSQLQTRGRAGQTIRRPEACRQRKSERMEPPSGPDNESAGAPSRDGGAAVAGAVDRSAAEVARERLLNEGHERAEGDRCPICYLYIGLPMHKHANMRVCCMKLVVTAVSLRRIRED</sequence>
<feature type="compositionally biased region" description="Low complexity" evidence="1">
    <location>
        <begin position="160"/>
        <end position="172"/>
    </location>
</feature>
<dbReference type="Proteomes" id="UP000266841">
    <property type="component" value="Unassembled WGS sequence"/>
</dbReference>
<feature type="region of interest" description="Disordered" evidence="1">
    <location>
        <begin position="1"/>
        <end position="172"/>
    </location>
</feature>
<evidence type="ECO:0000313" key="2">
    <source>
        <dbReference type="EMBL" id="EJK74670.1"/>
    </source>
</evidence>
<proteinExistence type="predicted"/>
<accession>K0TB20</accession>
<organism evidence="2 3">
    <name type="scientific">Thalassiosira oceanica</name>
    <name type="common">Marine diatom</name>
    <dbReference type="NCBI Taxonomy" id="159749"/>
    <lineage>
        <taxon>Eukaryota</taxon>
        <taxon>Sar</taxon>
        <taxon>Stramenopiles</taxon>
        <taxon>Ochrophyta</taxon>
        <taxon>Bacillariophyta</taxon>
        <taxon>Coscinodiscophyceae</taxon>
        <taxon>Thalassiosirophycidae</taxon>
        <taxon>Thalassiosirales</taxon>
        <taxon>Thalassiosiraceae</taxon>
        <taxon>Thalassiosira</taxon>
    </lineage>
</organism>
<feature type="compositionally biased region" description="Basic and acidic residues" evidence="1">
    <location>
        <begin position="47"/>
        <end position="56"/>
    </location>
</feature>
<feature type="compositionally biased region" description="Basic and acidic residues" evidence="1">
    <location>
        <begin position="132"/>
        <end position="146"/>
    </location>
</feature>
<reference evidence="2 3" key="1">
    <citation type="journal article" date="2012" name="Genome Biol.">
        <title>Genome and low-iron response of an oceanic diatom adapted to chronic iron limitation.</title>
        <authorList>
            <person name="Lommer M."/>
            <person name="Specht M."/>
            <person name="Roy A.S."/>
            <person name="Kraemer L."/>
            <person name="Andreson R."/>
            <person name="Gutowska M.A."/>
            <person name="Wolf J."/>
            <person name="Bergner S.V."/>
            <person name="Schilhabel M.B."/>
            <person name="Klostermeier U.C."/>
            <person name="Beiko R.G."/>
            <person name="Rosenstiel P."/>
            <person name="Hippler M."/>
            <person name="Laroche J."/>
        </authorList>
    </citation>
    <scope>NUCLEOTIDE SEQUENCE [LARGE SCALE GENOMIC DNA]</scope>
    <source>
        <strain evidence="2 3">CCMP1005</strain>
    </source>
</reference>
<protein>
    <submittedName>
        <fullName evidence="2">Uncharacterized protein</fullName>
    </submittedName>
</protein>
<dbReference type="EMBL" id="AGNL01003446">
    <property type="protein sequence ID" value="EJK74670.1"/>
    <property type="molecule type" value="Genomic_DNA"/>
</dbReference>
<name>K0TB20_THAOC</name>
<evidence type="ECO:0000313" key="3">
    <source>
        <dbReference type="Proteomes" id="UP000266841"/>
    </source>
</evidence>
<keyword evidence="3" id="KW-1185">Reference proteome</keyword>
<comment type="caution">
    <text evidence="2">The sequence shown here is derived from an EMBL/GenBank/DDBJ whole genome shotgun (WGS) entry which is preliminary data.</text>
</comment>
<gene>
    <name evidence="2" type="ORF">THAOC_03640</name>
</gene>